<comment type="caution">
    <text evidence="1">The sequence shown here is derived from an EMBL/GenBank/DDBJ whole genome shotgun (WGS) entry which is preliminary data.</text>
</comment>
<dbReference type="EMBL" id="JBBPBK010000004">
    <property type="protein sequence ID" value="KAK9286357.1"/>
    <property type="molecule type" value="Genomic_DNA"/>
</dbReference>
<evidence type="ECO:0000313" key="2">
    <source>
        <dbReference type="Proteomes" id="UP001415857"/>
    </source>
</evidence>
<name>A0AAP0X0Y8_LIQFO</name>
<dbReference type="Proteomes" id="UP001415857">
    <property type="component" value="Unassembled WGS sequence"/>
</dbReference>
<protein>
    <submittedName>
        <fullName evidence="1">Uncharacterized protein</fullName>
    </submittedName>
</protein>
<proteinExistence type="predicted"/>
<evidence type="ECO:0000313" key="1">
    <source>
        <dbReference type="EMBL" id="KAK9286357.1"/>
    </source>
</evidence>
<gene>
    <name evidence="1" type="ORF">L1049_014751</name>
</gene>
<organism evidence="1 2">
    <name type="scientific">Liquidambar formosana</name>
    <name type="common">Formosan gum</name>
    <dbReference type="NCBI Taxonomy" id="63359"/>
    <lineage>
        <taxon>Eukaryota</taxon>
        <taxon>Viridiplantae</taxon>
        <taxon>Streptophyta</taxon>
        <taxon>Embryophyta</taxon>
        <taxon>Tracheophyta</taxon>
        <taxon>Spermatophyta</taxon>
        <taxon>Magnoliopsida</taxon>
        <taxon>eudicotyledons</taxon>
        <taxon>Gunneridae</taxon>
        <taxon>Pentapetalae</taxon>
        <taxon>Saxifragales</taxon>
        <taxon>Altingiaceae</taxon>
        <taxon>Liquidambar</taxon>
    </lineage>
</organism>
<dbReference type="AlphaFoldDB" id="A0AAP0X0Y8"/>
<sequence>MEFYWSMLFMNQNDLVTIKSKATGSSVGISNLTEEIIDDTSRVDILVHWKFAENLPKEAKDGTTCTPSITAAAPATLESKMTEYLKDNFSILFGQKAFETVMWPRQPAGVTFATSPELEFCAVLDLDQNVRDEILSLRRNLLKYVHVSEFDEKAEFFYLPCPLIALEGIFCRYKCR</sequence>
<reference evidence="1 2" key="1">
    <citation type="journal article" date="2024" name="Plant J.">
        <title>Genome sequences and population genomics reveal climatic adaptation and genomic divergence between two closely related sweetgum species.</title>
        <authorList>
            <person name="Xu W.Q."/>
            <person name="Ren C.Q."/>
            <person name="Zhang X.Y."/>
            <person name="Comes H.P."/>
            <person name="Liu X.H."/>
            <person name="Li Y.G."/>
            <person name="Kettle C.J."/>
            <person name="Jalonen R."/>
            <person name="Gaisberger H."/>
            <person name="Ma Y.Z."/>
            <person name="Qiu Y.X."/>
        </authorList>
    </citation>
    <scope>NUCLEOTIDE SEQUENCE [LARGE SCALE GENOMIC DNA]</scope>
    <source>
        <strain evidence="1">Hangzhou</strain>
    </source>
</reference>
<keyword evidence="2" id="KW-1185">Reference proteome</keyword>
<accession>A0AAP0X0Y8</accession>